<dbReference type="InterPro" id="IPR013655">
    <property type="entry name" value="PAS_fold_3"/>
</dbReference>
<dbReference type="RefSeq" id="WP_373656015.1">
    <property type="nucleotide sequence ID" value="NZ_JBGUAW010000006.1"/>
</dbReference>
<dbReference type="InterPro" id="IPR043128">
    <property type="entry name" value="Rev_trsase/Diguanyl_cyclase"/>
</dbReference>
<dbReference type="Gene3D" id="3.20.20.450">
    <property type="entry name" value="EAL domain"/>
    <property type="match status" value="1"/>
</dbReference>
<dbReference type="CDD" id="cd00130">
    <property type="entry name" value="PAS"/>
    <property type="match status" value="2"/>
</dbReference>
<keyword evidence="7" id="KW-1185">Reference proteome</keyword>
<dbReference type="SUPFAM" id="SSF141868">
    <property type="entry name" value="EAL domain-like"/>
    <property type="match status" value="1"/>
</dbReference>
<dbReference type="InterPro" id="IPR001633">
    <property type="entry name" value="EAL_dom"/>
</dbReference>
<dbReference type="PANTHER" id="PTHR44757">
    <property type="entry name" value="DIGUANYLATE CYCLASE DGCP"/>
    <property type="match status" value="1"/>
</dbReference>
<dbReference type="PROSITE" id="PS50883">
    <property type="entry name" value="EAL"/>
    <property type="match status" value="1"/>
</dbReference>
<dbReference type="Pfam" id="PF00990">
    <property type="entry name" value="GGDEF"/>
    <property type="match status" value="1"/>
</dbReference>
<feature type="region of interest" description="Disordered" evidence="1">
    <location>
        <begin position="1"/>
        <end position="31"/>
    </location>
</feature>
<dbReference type="Pfam" id="PF08447">
    <property type="entry name" value="PAS_3"/>
    <property type="match status" value="1"/>
</dbReference>
<dbReference type="Pfam" id="PF00563">
    <property type="entry name" value="EAL"/>
    <property type="match status" value="1"/>
</dbReference>
<gene>
    <name evidence="6" type="ORF">ACERLL_10370</name>
</gene>
<evidence type="ECO:0000259" key="2">
    <source>
        <dbReference type="PROSITE" id="PS50112"/>
    </source>
</evidence>
<feature type="domain" description="PAS" evidence="2">
    <location>
        <begin position="154"/>
        <end position="229"/>
    </location>
</feature>
<dbReference type="SUPFAM" id="SSF55073">
    <property type="entry name" value="Nucleotide cyclase"/>
    <property type="match status" value="1"/>
</dbReference>
<dbReference type="SUPFAM" id="SSF55785">
    <property type="entry name" value="PYP-like sensor domain (PAS domain)"/>
    <property type="match status" value="2"/>
</dbReference>
<evidence type="ECO:0000313" key="7">
    <source>
        <dbReference type="Proteomes" id="UP001575181"/>
    </source>
</evidence>
<feature type="domain" description="PAC" evidence="3">
    <location>
        <begin position="103"/>
        <end position="153"/>
    </location>
</feature>
<dbReference type="SMART" id="SM00091">
    <property type="entry name" value="PAS"/>
    <property type="match status" value="2"/>
</dbReference>
<dbReference type="PANTHER" id="PTHR44757:SF2">
    <property type="entry name" value="BIOFILM ARCHITECTURE MAINTENANCE PROTEIN MBAA"/>
    <property type="match status" value="1"/>
</dbReference>
<evidence type="ECO:0000259" key="3">
    <source>
        <dbReference type="PROSITE" id="PS50113"/>
    </source>
</evidence>
<reference evidence="6 7" key="1">
    <citation type="submission" date="2024-08" db="EMBL/GenBank/DDBJ databases">
        <title>Whole-genome sequencing of halo(alkali)philic microorganisms from hypersaline lakes.</title>
        <authorList>
            <person name="Sorokin D.Y."/>
            <person name="Merkel A.Y."/>
            <person name="Messina E."/>
            <person name="Yakimov M."/>
        </authorList>
    </citation>
    <scope>NUCLEOTIDE SEQUENCE [LARGE SCALE GENOMIC DNA]</scope>
    <source>
        <strain evidence="6 7">Cl-TMA</strain>
    </source>
</reference>
<dbReference type="Gene3D" id="3.30.450.20">
    <property type="entry name" value="PAS domain"/>
    <property type="match status" value="2"/>
</dbReference>
<evidence type="ECO:0000259" key="4">
    <source>
        <dbReference type="PROSITE" id="PS50883"/>
    </source>
</evidence>
<feature type="domain" description="PAS" evidence="2">
    <location>
        <begin position="29"/>
        <end position="99"/>
    </location>
</feature>
<dbReference type="InterPro" id="IPR035919">
    <property type="entry name" value="EAL_sf"/>
</dbReference>
<organism evidence="6 7">
    <name type="scientific">Thiohalorhabdus methylotrophus</name>
    <dbReference type="NCBI Taxonomy" id="3242694"/>
    <lineage>
        <taxon>Bacteria</taxon>
        <taxon>Pseudomonadati</taxon>
        <taxon>Pseudomonadota</taxon>
        <taxon>Gammaproteobacteria</taxon>
        <taxon>Thiohalorhabdales</taxon>
        <taxon>Thiohalorhabdaceae</taxon>
        <taxon>Thiohalorhabdus</taxon>
    </lineage>
</organism>
<dbReference type="InterPro" id="IPR052155">
    <property type="entry name" value="Biofilm_reg_signaling"/>
</dbReference>
<dbReference type="EMBL" id="JBGUAW010000006">
    <property type="protein sequence ID" value="MFA9461230.1"/>
    <property type="molecule type" value="Genomic_DNA"/>
</dbReference>
<dbReference type="Gene3D" id="3.30.70.270">
    <property type="match status" value="1"/>
</dbReference>
<dbReference type="NCBIfam" id="TIGR00229">
    <property type="entry name" value="sensory_box"/>
    <property type="match status" value="1"/>
</dbReference>
<dbReference type="Proteomes" id="UP001575181">
    <property type="component" value="Unassembled WGS sequence"/>
</dbReference>
<dbReference type="InterPro" id="IPR035965">
    <property type="entry name" value="PAS-like_dom_sf"/>
</dbReference>
<dbReference type="SMART" id="SM00267">
    <property type="entry name" value="GGDEF"/>
    <property type="match status" value="1"/>
</dbReference>
<dbReference type="InterPro" id="IPR001610">
    <property type="entry name" value="PAC"/>
</dbReference>
<feature type="domain" description="EAL" evidence="4">
    <location>
        <begin position="460"/>
        <end position="702"/>
    </location>
</feature>
<dbReference type="PROSITE" id="PS50113">
    <property type="entry name" value="PAC"/>
    <property type="match status" value="1"/>
</dbReference>
<dbReference type="SMART" id="SM00086">
    <property type="entry name" value="PAC"/>
    <property type="match status" value="2"/>
</dbReference>
<protein>
    <submittedName>
        <fullName evidence="6">PAS domain-containing protein</fullName>
    </submittedName>
</protein>
<evidence type="ECO:0000259" key="5">
    <source>
        <dbReference type="PROSITE" id="PS50887"/>
    </source>
</evidence>
<accession>A0ABV4TV69</accession>
<dbReference type="InterPro" id="IPR000700">
    <property type="entry name" value="PAS-assoc_C"/>
</dbReference>
<dbReference type="PROSITE" id="PS50887">
    <property type="entry name" value="GGDEF"/>
    <property type="match status" value="1"/>
</dbReference>
<evidence type="ECO:0000256" key="1">
    <source>
        <dbReference type="SAM" id="MobiDB-lite"/>
    </source>
</evidence>
<dbReference type="PROSITE" id="PS50112">
    <property type="entry name" value="PAS"/>
    <property type="match status" value="2"/>
</dbReference>
<sequence length="702" mass="79409">MSIPARLAGPIRSLLGTRREGTAEGPAGRKSKRRNWLDQLPFVIFQLDGQNRWTFLSGEWKEVTGWLPSHSVGTPVAQFIHPQDRSHWDEHVKHAGHEAHAPSSVRLRLLTQEGKYRWVEVRARLHEQGGQEHILGSLTDVTDEVQADDLREAEYQNLVGLVHRLPAMLYRGRNNRDWTMYFVSEGAYKLTGFSPQELVNNRAITYGSLIHPEDQDKVWNEVQAALRERRSFEILYRIVTAQGHEKLVWERGQGVFSTGEDLLGIEGFITEAPQRLKRFTDRAEQARLYDDFHGQPTQSLLLDRLDFIIRTADWDGHSGFVFLLLGMANGDDLLAHMGNARLKELRHQFLQRLRDNLGETASLAVLNHLRIGVLLPERHAPWEVGALVDRIRLRCQNTYLVGGKRIDLDLNIGIAMSQSGWRSSEEVLENADQAMVQAGAIGGTREMVTDQGLRGEMIGFNRMAQAFQEALQKREIVLDFQPIFPQPDGSPTAWYGRLVWPQKRKAAIPLAEFLPAAVNRGLVPELKDHLCEELAYHLDEWAGAFLRESTHRLLLRLDAPELLDPDLLDRIQTLTRELAGADNPVLPAVPAAFFQEGRQAEGADAFREHLHQRNLRMVLDEFTGDFGHLAHLEAVEMVRLAPHWVHANKDRETVVQGICKGAEAFGLQIIAPEITDPKEAQRLKSLSCDFHEGTLCDSAAEA</sequence>
<dbReference type="InterPro" id="IPR000160">
    <property type="entry name" value="GGDEF_dom"/>
</dbReference>
<dbReference type="InterPro" id="IPR029787">
    <property type="entry name" value="Nucleotide_cyclase"/>
</dbReference>
<dbReference type="SMART" id="SM00052">
    <property type="entry name" value="EAL"/>
    <property type="match status" value="1"/>
</dbReference>
<name>A0ABV4TV69_9GAMM</name>
<comment type="caution">
    <text evidence="6">The sequence shown here is derived from an EMBL/GenBank/DDBJ whole genome shotgun (WGS) entry which is preliminary data.</text>
</comment>
<feature type="domain" description="GGDEF" evidence="5">
    <location>
        <begin position="318"/>
        <end position="451"/>
    </location>
</feature>
<dbReference type="InterPro" id="IPR013767">
    <property type="entry name" value="PAS_fold"/>
</dbReference>
<dbReference type="InterPro" id="IPR000014">
    <property type="entry name" value="PAS"/>
</dbReference>
<evidence type="ECO:0000313" key="6">
    <source>
        <dbReference type="EMBL" id="MFA9461230.1"/>
    </source>
</evidence>
<dbReference type="Pfam" id="PF00989">
    <property type="entry name" value="PAS"/>
    <property type="match status" value="1"/>
</dbReference>
<proteinExistence type="predicted"/>